<evidence type="ECO:0000256" key="9">
    <source>
        <dbReference type="ARBA" id="ARBA00022837"/>
    </source>
</evidence>
<feature type="compositionally biased region" description="Basic and acidic residues" evidence="18">
    <location>
        <begin position="186"/>
        <end position="195"/>
    </location>
</feature>
<feature type="compositionally biased region" description="Polar residues" evidence="18">
    <location>
        <begin position="1419"/>
        <end position="1429"/>
    </location>
</feature>
<keyword evidence="7" id="KW-0479">Metal-binding</keyword>
<feature type="compositionally biased region" description="Polar residues" evidence="18">
    <location>
        <begin position="124"/>
        <end position="139"/>
    </location>
</feature>
<dbReference type="InterPro" id="IPR023298">
    <property type="entry name" value="ATPase_P-typ_TM_dom_sf"/>
</dbReference>
<keyword evidence="13 19" id="KW-1133">Transmembrane helix</keyword>
<keyword evidence="5" id="KW-0109">Calcium transport</keyword>
<feature type="transmembrane region" description="Helical" evidence="19">
    <location>
        <begin position="1301"/>
        <end position="1319"/>
    </location>
</feature>
<proteinExistence type="predicted"/>
<dbReference type="Gene3D" id="2.70.150.10">
    <property type="entry name" value="Calcium-transporting ATPase, cytoplasmic transduction domain A"/>
    <property type="match status" value="1"/>
</dbReference>
<sequence>MAIPLPTIITTEAYDDDNFHDYSPHSSPNGPSPITSIETALDPPPSDTYGHLTLSVPHPPPELLRIPSVVSQGTSSYPPSISPQTPGPDSDAGSINIFYSPPSPTLTATSIGFEQHDTTKLRDNNPTINSGKSSLQLLQPTGPRQHVRKLSWSSAEGSTADTDPDHHASPITDLPITPIEELPDPFTREFGEAPERPPQLDFGKDHTDPTPFAFNPTHLAHCVDPKNLSQLETWGGTAAVLDGLGSDSIHGLNTKIRKEFPASDYAHPDDDVSAVDIGGEGSTAFSGSDSGRQPPGSRISAEQRFKAFNATLDQRRQIYGANALPPRKTLSLLHLMWMALRDRVLIMLCISAAVSLSLGLYQDFGTTRAKVPCSDGSKNCTAPKVDWVEGVAIIIAIVLVVAVGSINDWQKERQFNALNAKKEDRDIKIIRDGAETLLNIKDVVVGDIGILEAGEIVPVDGIFIRGHNVRCDESSATGESDAVRKASFEECMEEIKAARSAKARGKDHRQPKKDPFIISGSKVTEGIGSYVVIAVGEKSFNGRIMMGLQEGNPYTPLQHKLNVLAELIAKLGSLAGLILFTALMIRFFIELKTEPNQTANARAMSFIQILIISVTVIVVAVPEGLPLAVTLALAFATKRMLRANLLVRILGSCETMANASVICTDKTGTLTENSMTIVVGSVGIHGKYVRDFEKHHERSNVGDEGSCDADADADNFEAKPNPPPEQGEPGAPPTQDVTTTTRRHKDDFAFDMADLSSVLSPQLHIDSSGKVDFIGSKTESALLRFAKELGWPDYKMTRGSAHVVQMIPFTSERKAMGVAIKITHNRWRVFFKGASEVLSRQCTRHVIVRKPGEDSVNTTSKDIDTNPIDELGKENISRTIIFYANQMLRTIALCYRDFEKWPPVEYTDGTDQVPYSYLAQDLTLIGIVGIEDPLRAGVREAVLDCQRAGVAVKMCTGDNVLTARSIATQCGIYTSGGIIMEGPAFRQLSDSALFEIVPRLQVLARSSPEDKKILVAKLKALGEIVGVTGDGTNDSLALKEAHVGFSMGIAGTEVAKEASDIIVMDDNFSSIVNAIMWGRCVNDAVKKFLQFQLTINLSAVFITCISAIASSSEESVLTAVQLLWINIIMDTFAALALATDKAHRSLLNRKPDRQTAPLFSVDMYKMILGQALYSIIVVLVFHFAGNAIFGYRRLSEYEATKKSTELGTFVFNAYVFSQIFNSINCRRIDNKLNVFAGIFDNWYFWVITLIGDIRSFSILINVTFSNSLRLLLSEIGAQILIVLVGGSVFQVTNMNGRDWGISMSLGLLVLPLGVLIRCIPNGPCERLLIWLHVLDDPKKLPVINPMTAGQFHQSWNPAINANPWRSCAKSLQFCGSKPAQQLERAGIQLPSLLAMVPTLVATTIGAGWVPQEGDIADPAQSNPSKSSEQLAIGSGIHFHKDTPRDDKLRRKYSPPTIES</sequence>
<feature type="region of interest" description="Disordered" evidence="18">
    <location>
        <begin position="15"/>
        <end position="52"/>
    </location>
</feature>
<evidence type="ECO:0000256" key="1">
    <source>
        <dbReference type="ARBA" id="ARBA00004128"/>
    </source>
</evidence>
<dbReference type="InterPro" id="IPR001757">
    <property type="entry name" value="P_typ_ATPase"/>
</dbReference>
<dbReference type="InterPro" id="IPR006068">
    <property type="entry name" value="ATPase_P-typ_cation-transptr_C"/>
</dbReference>
<evidence type="ECO:0000259" key="20">
    <source>
        <dbReference type="SMART" id="SM00831"/>
    </source>
</evidence>
<comment type="caution">
    <text evidence="21">The sequence shown here is derived from an EMBL/GenBank/DDBJ whole genome shotgun (WGS) entry which is preliminary data.</text>
</comment>
<keyword evidence="22" id="KW-1185">Reference proteome</keyword>
<feature type="transmembrane region" description="Helical" evidence="19">
    <location>
        <begin position="567"/>
        <end position="589"/>
    </location>
</feature>
<evidence type="ECO:0000256" key="14">
    <source>
        <dbReference type="ARBA" id="ARBA00023065"/>
    </source>
</evidence>
<dbReference type="InterPro" id="IPR008250">
    <property type="entry name" value="ATPase_P-typ_transduc_dom_A_sf"/>
</dbReference>
<dbReference type="Pfam" id="PF13246">
    <property type="entry name" value="Cation_ATPase"/>
    <property type="match status" value="1"/>
</dbReference>
<evidence type="ECO:0000256" key="3">
    <source>
        <dbReference type="ARBA" id="ARBA00022448"/>
    </source>
</evidence>
<keyword evidence="3" id="KW-0813">Transport</keyword>
<evidence type="ECO:0000256" key="19">
    <source>
        <dbReference type="SAM" id="Phobius"/>
    </source>
</evidence>
<feature type="transmembrane region" description="Helical" evidence="19">
    <location>
        <begin position="1271"/>
        <end position="1289"/>
    </location>
</feature>
<feature type="compositionally biased region" description="Pro residues" evidence="18">
    <location>
        <begin position="720"/>
        <end position="732"/>
    </location>
</feature>
<evidence type="ECO:0000256" key="2">
    <source>
        <dbReference type="ARBA" id="ARBA00012790"/>
    </source>
</evidence>
<protein>
    <recommendedName>
        <fullName evidence="17">Calcium-transporting ATPase 2</fullName>
        <ecNumber evidence="2">7.2.2.10</ecNumber>
    </recommendedName>
</protein>
<dbReference type="OrthoDB" id="3352408at2759"/>
<evidence type="ECO:0000256" key="4">
    <source>
        <dbReference type="ARBA" id="ARBA00022554"/>
    </source>
</evidence>
<feature type="compositionally biased region" description="Basic and acidic residues" evidence="18">
    <location>
        <begin position="1438"/>
        <end position="1448"/>
    </location>
</feature>
<dbReference type="GO" id="GO:0005886">
    <property type="term" value="C:plasma membrane"/>
    <property type="evidence" value="ECO:0007669"/>
    <property type="project" value="TreeGrafter"/>
</dbReference>
<dbReference type="EMBL" id="MU128959">
    <property type="protein sequence ID" value="KAF9514593.1"/>
    <property type="molecule type" value="Genomic_DNA"/>
</dbReference>
<dbReference type="InterPro" id="IPR004014">
    <property type="entry name" value="ATPase_P-typ_cation-transptr_N"/>
</dbReference>
<keyword evidence="9" id="KW-0106">Calcium</keyword>
<dbReference type="InterPro" id="IPR018303">
    <property type="entry name" value="ATPase_P-typ_P_site"/>
</dbReference>
<feature type="region of interest" description="Disordered" evidence="18">
    <location>
        <begin position="695"/>
        <end position="740"/>
    </location>
</feature>
<evidence type="ECO:0000256" key="11">
    <source>
        <dbReference type="ARBA" id="ARBA00022842"/>
    </source>
</evidence>
<dbReference type="EC" id="7.2.2.10" evidence="2"/>
<dbReference type="FunFam" id="2.70.150.10:FF:000028">
    <property type="entry name" value="Calcium-transporting ATPase"/>
    <property type="match status" value="1"/>
</dbReference>
<evidence type="ECO:0000256" key="5">
    <source>
        <dbReference type="ARBA" id="ARBA00022568"/>
    </source>
</evidence>
<gene>
    <name evidence="21" type="ORF">BS47DRAFT_1392337</name>
</gene>
<dbReference type="PROSITE" id="PS00154">
    <property type="entry name" value="ATPASE_E1_E2"/>
    <property type="match status" value="1"/>
</dbReference>
<dbReference type="SFLD" id="SFLDG00002">
    <property type="entry name" value="C1.7:_P-type_atpase_like"/>
    <property type="match status" value="1"/>
</dbReference>
<feature type="region of interest" description="Disordered" evidence="18">
    <location>
        <begin position="1412"/>
        <end position="1459"/>
    </location>
</feature>
<evidence type="ECO:0000256" key="12">
    <source>
        <dbReference type="ARBA" id="ARBA00022967"/>
    </source>
</evidence>
<evidence type="ECO:0000313" key="22">
    <source>
        <dbReference type="Proteomes" id="UP000886523"/>
    </source>
</evidence>
<dbReference type="SUPFAM" id="SSF56784">
    <property type="entry name" value="HAD-like"/>
    <property type="match status" value="1"/>
</dbReference>
<dbReference type="Gene3D" id="3.40.1110.10">
    <property type="entry name" value="Calcium-transporting ATPase, cytoplasmic domain N"/>
    <property type="match status" value="1"/>
</dbReference>
<dbReference type="InterPro" id="IPR059000">
    <property type="entry name" value="ATPase_P-type_domA"/>
</dbReference>
<feature type="transmembrane region" description="Helical" evidence="19">
    <location>
        <begin position="1171"/>
        <end position="1191"/>
    </location>
</feature>
<organism evidence="21 22">
    <name type="scientific">Hydnum rufescens UP504</name>
    <dbReference type="NCBI Taxonomy" id="1448309"/>
    <lineage>
        <taxon>Eukaryota</taxon>
        <taxon>Fungi</taxon>
        <taxon>Dikarya</taxon>
        <taxon>Basidiomycota</taxon>
        <taxon>Agaricomycotina</taxon>
        <taxon>Agaricomycetes</taxon>
        <taxon>Cantharellales</taxon>
        <taxon>Hydnaceae</taxon>
        <taxon>Hydnum</taxon>
    </lineage>
</organism>
<evidence type="ECO:0000256" key="10">
    <source>
        <dbReference type="ARBA" id="ARBA00022840"/>
    </source>
</evidence>
<reference evidence="21" key="1">
    <citation type="journal article" date="2020" name="Nat. Commun.">
        <title>Large-scale genome sequencing of mycorrhizal fungi provides insights into the early evolution of symbiotic traits.</title>
        <authorList>
            <person name="Miyauchi S."/>
            <person name="Kiss E."/>
            <person name="Kuo A."/>
            <person name="Drula E."/>
            <person name="Kohler A."/>
            <person name="Sanchez-Garcia M."/>
            <person name="Morin E."/>
            <person name="Andreopoulos B."/>
            <person name="Barry K.W."/>
            <person name="Bonito G."/>
            <person name="Buee M."/>
            <person name="Carver A."/>
            <person name="Chen C."/>
            <person name="Cichocki N."/>
            <person name="Clum A."/>
            <person name="Culley D."/>
            <person name="Crous P.W."/>
            <person name="Fauchery L."/>
            <person name="Girlanda M."/>
            <person name="Hayes R.D."/>
            <person name="Keri Z."/>
            <person name="LaButti K."/>
            <person name="Lipzen A."/>
            <person name="Lombard V."/>
            <person name="Magnuson J."/>
            <person name="Maillard F."/>
            <person name="Murat C."/>
            <person name="Nolan M."/>
            <person name="Ohm R.A."/>
            <person name="Pangilinan J."/>
            <person name="Pereira M.F."/>
            <person name="Perotto S."/>
            <person name="Peter M."/>
            <person name="Pfister S."/>
            <person name="Riley R."/>
            <person name="Sitrit Y."/>
            <person name="Stielow J.B."/>
            <person name="Szollosi G."/>
            <person name="Zifcakova L."/>
            <person name="Stursova M."/>
            <person name="Spatafora J.W."/>
            <person name="Tedersoo L."/>
            <person name="Vaario L.M."/>
            <person name="Yamada A."/>
            <person name="Yan M."/>
            <person name="Wang P."/>
            <person name="Xu J."/>
            <person name="Bruns T."/>
            <person name="Baldrian P."/>
            <person name="Vilgalys R."/>
            <person name="Dunand C."/>
            <person name="Henrissat B."/>
            <person name="Grigoriev I.V."/>
            <person name="Hibbett D."/>
            <person name="Nagy L.G."/>
            <person name="Martin F.M."/>
        </authorList>
    </citation>
    <scope>NUCLEOTIDE SEQUENCE</scope>
    <source>
        <strain evidence="21">UP504</strain>
    </source>
</reference>
<feature type="compositionally biased region" description="Polar residues" evidence="18">
    <location>
        <begin position="24"/>
        <end position="38"/>
    </location>
</feature>
<comment type="subcellular location">
    <subcellularLocation>
        <location evidence="1">Vacuole membrane</location>
        <topology evidence="1">Multi-pass membrane protein</topology>
    </subcellularLocation>
</comment>
<feature type="transmembrane region" description="Helical" evidence="19">
    <location>
        <begin position="609"/>
        <end position="636"/>
    </location>
</feature>
<dbReference type="PANTHER" id="PTHR24093">
    <property type="entry name" value="CATION TRANSPORTING ATPASE"/>
    <property type="match status" value="1"/>
</dbReference>
<evidence type="ECO:0000256" key="15">
    <source>
        <dbReference type="ARBA" id="ARBA00023136"/>
    </source>
</evidence>
<feature type="region of interest" description="Disordered" evidence="18">
    <location>
        <begin position="119"/>
        <end position="200"/>
    </location>
</feature>
<feature type="transmembrane region" description="Helical" evidence="19">
    <location>
        <begin position="1088"/>
        <end position="1109"/>
    </location>
</feature>
<feature type="transmembrane region" description="Helical" evidence="19">
    <location>
        <begin position="344"/>
        <end position="361"/>
    </location>
</feature>
<dbReference type="Pfam" id="PF00689">
    <property type="entry name" value="Cation_ATPase_C"/>
    <property type="match status" value="1"/>
</dbReference>
<comment type="catalytic activity">
    <reaction evidence="16">
        <text>Ca(2+)(in) + ATP + H2O = Ca(2+)(out) + ADP + phosphate + H(+)</text>
        <dbReference type="Rhea" id="RHEA:18105"/>
        <dbReference type="ChEBI" id="CHEBI:15377"/>
        <dbReference type="ChEBI" id="CHEBI:15378"/>
        <dbReference type="ChEBI" id="CHEBI:29108"/>
        <dbReference type="ChEBI" id="CHEBI:30616"/>
        <dbReference type="ChEBI" id="CHEBI:43474"/>
        <dbReference type="ChEBI" id="CHEBI:456216"/>
        <dbReference type="EC" id="7.2.2.10"/>
    </reaction>
</comment>
<dbReference type="GO" id="GO:0046872">
    <property type="term" value="F:metal ion binding"/>
    <property type="evidence" value="ECO:0007669"/>
    <property type="project" value="UniProtKB-KW"/>
</dbReference>
<dbReference type="InterPro" id="IPR023214">
    <property type="entry name" value="HAD_sf"/>
</dbReference>
<dbReference type="SMART" id="SM00831">
    <property type="entry name" value="Cation_ATPase_N"/>
    <property type="match status" value="1"/>
</dbReference>
<keyword evidence="8" id="KW-0547">Nucleotide-binding</keyword>
<keyword evidence="12" id="KW-1278">Translocase</keyword>
<dbReference type="Pfam" id="PF00122">
    <property type="entry name" value="E1-E2_ATPase"/>
    <property type="match status" value="1"/>
</dbReference>
<dbReference type="PRINTS" id="PR00120">
    <property type="entry name" value="HATPASE"/>
</dbReference>
<dbReference type="SFLD" id="SFLDS00003">
    <property type="entry name" value="Haloacid_Dehalogenase"/>
    <property type="match status" value="1"/>
</dbReference>
<evidence type="ECO:0000256" key="6">
    <source>
        <dbReference type="ARBA" id="ARBA00022692"/>
    </source>
</evidence>
<dbReference type="FunFam" id="3.40.50.1000:FF:000018">
    <property type="entry name" value="Calcium-transporting ATPase"/>
    <property type="match status" value="1"/>
</dbReference>
<dbReference type="CDD" id="cd02081">
    <property type="entry name" value="P-type_ATPase_Ca_PMCA-like"/>
    <property type="match status" value="1"/>
</dbReference>
<dbReference type="GO" id="GO:0005774">
    <property type="term" value="C:vacuolar membrane"/>
    <property type="evidence" value="ECO:0007669"/>
    <property type="project" value="UniProtKB-SubCell"/>
</dbReference>
<keyword evidence="6 19" id="KW-0812">Transmembrane</keyword>
<feature type="transmembrane region" description="Helical" evidence="19">
    <location>
        <begin position="1121"/>
        <end position="1139"/>
    </location>
</feature>
<dbReference type="Gene3D" id="1.20.1110.10">
    <property type="entry name" value="Calcium-transporting ATPase, transmembrane domain"/>
    <property type="match status" value="1"/>
</dbReference>
<feature type="compositionally biased region" description="Polar residues" evidence="18">
    <location>
        <begin position="151"/>
        <end position="161"/>
    </location>
</feature>
<feature type="transmembrane region" description="Helical" evidence="19">
    <location>
        <begin position="387"/>
        <end position="406"/>
    </location>
</feature>
<dbReference type="GO" id="GO:0016887">
    <property type="term" value="F:ATP hydrolysis activity"/>
    <property type="evidence" value="ECO:0007669"/>
    <property type="project" value="InterPro"/>
</dbReference>
<dbReference type="SUPFAM" id="SSF81653">
    <property type="entry name" value="Calcium ATPase, transduction domain A"/>
    <property type="match status" value="1"/>
</dbReference>
<evidence type="ECO:0000256" key="13">
    <source>
        <dbReference type="ARBA" id="ARBA00022989"/>
    </source>
</evidence>
<dbReference type="InterPro" id="IPR023299">
    <property type="entry name" value="ATPase_P-typ_cyto_dom_N"/>
</dbReference>
<evidence type="ECO:0000256" key="17">
    <source>
        <dbReference type="ARBA" id="ARBA00067965"/>
    </source>
</evidence>
<dbReference type="PRINTS" id="PR00119">
    <property type="entry name" value="CATATPASE"/>
</dbReference>
<dbReference type="Pfam" id="PF00690">
    <property type="entry name" value="Cation_ATPase_N"/>
    <property type="match status" value="1"/>
</dbReference>
<evidence type="ECO:0000313" key="21">
    <source>
        <dbReference type="EMBL" id="KAF9514593.1"/>
    </source>
</evidence>
<dbReference type="InterPro" id="IPR036412">
    <property type="entry name" value="HAD-like_sf"/>
</dbReference>
<accession>A0A9P6AYY9</accession>
<keyword evidence="4" id="KW-0926">Vacuole</keyword>
<dbReference type="PANTHER" id="PTHR24093:SF369">
    <property type="entry name" value="CALCIUM-TRANSPORTING ATPASE"/>
    <property type="match status" value="1"/>
</dbReference>
<evidence type="ECO:0000256" key="18">
    <source>
        <dbReference type="SAM" id="MobiDB-lite"/>
    </source>
</evidence>
<keyword evidence="10" id="KW-0067">ATP-binding</keyword>
<evidence type="ECO:0000256" key="7">
    <source>
        <dbReference type="ARBA" id="ARBA00022723"/>
    </source>
</evidence>
<name>A0A9P6AYY9_9AGAM</name>
<dbReference type="InterPro" id="IPR044492">
    <property type="entry name" value="P_typ_ATPase_HD_dom"/>
</dbReference>
<feature type="domain" description="Cation-transporting P-type ATPase N-terminal" evidence="20">
    <location>
        <begin position="295"/>
        <end position="360"/>
    </location>
</feature>
<dbReference type="Gene3D" id="3.40.50.1000">
    <property type="entry name" value="HAD superfamily/HAD-like"/>
    <property type="match status" value="1"/>
</dbReference>
<feature type="compositionally biased region" description="Acidic residues" evidence="18">
    <location>
        <begin position="705"/>
        <end position="715"/>
    </location>
</feature>
<dbReference type="SUPFAM" id="SSF81665">
    <property type="entry name" value="Calcium ATPase, transmembrane domain M"/>
    <property type="match status" value="1"/>
</dbReference>
<keyword evidence="11" id="KW-0460">Magnesium</keyword>
<keyword evidence="14" id="KW-0406">Ion transport</keyword>
<evidence type="ECO:0000256" key="16">
    <source>
        <dbReference type="ARBA" id="ARBA00048694"/>
    </source>
</evidence>
<keyword evidence="15 19" id="KW-0472">Membrane</keyword>
<dbReference type="GO" id="GO:0005388">
    <property type="term" value="F:P-type calcium transporter activity"/>
    <property type="evidence" value="ECO:0007669"/>
    <property type="project" value="UniProtKB-EC"/>
</dbReference>
<dbReference type="NCBIfam" id="TIGR01494">
    <property type="entry name" value="ATPase_P-type"/>
    <property type="match status" value="1"/>
</dbReference>
<dbReference type="SFLD" id="SFLDF00027">
    <property type="entry name" value="p-type_atpase"/>
    <property type="match status" value="1"/>
</dbReference>
<dbReference type="Proteomes" id="UP000886523">
    <property type="component" value="Unassembled WGS sequence"/>
</dbReference>
<feature type="region of interest" description="Disordered" evidence="18">
    <location>
        <begin position="71"/>
        <end position="107"/>
    </location>
</feature>
<evidence type="ECO:0000256" key="8">
    <source>
        <dbReference type="ARBA" id="ARBA00022741"/>
    </source>
</evidence>
<dbReference type="GO" id="GO:0006874">
    <property type="term" value="P:intracellular calcium ion homeostasis"/>
    <property type="evidence" value="ECO:0007669"/>
    <property type="project" value="TreeGrafter"/>
</dbReference>
<dbReference type="GO" id="GO:0005524">
    <property type="term" value="F:ATP binding"/>
    <property type="evidence" value="ECO:0007669"/>
    <property type="project" value="UniProtKB-KW"/>
</dbReference>
<feature type="compositionally biased region" description="Polar residues" evidence="18">
    <location>
        <begin position="71"/>
        <end position="84"/>
    </location>
</feature>